<name>A0ABV3R6N1_9HYPH</name>
<protein>
    <submittedName>
        <fullName evidence="2">Helix-turn-helix domain-containing protein</fullName>
    </submittedName>
</protein>
<evidence type="ECO:0000259" key="1">
    <source>
        <dbReference type="PROSITE" id="PS50943"/>
    </source>
</evidence>
<organism evidence="2 3">
    <name type="scientific">Mesorhizobium marinum</name>
    <dbReference type="NCBI Taxonomy" id="3228790"/>
    <lineage>
        <taxon>Bacteria</taxon>
        <taxon>Pseudomonadati</taxon>
        <taxon>Pseudomonadota</taxon>
        <taxon>Alphaproteobacteria</taxon>
        <taxon>Hyphomicrobiales</taxon>
        <taxon>Phyllobacteriaceae</taxon>
        <taxon>Mesorhizobium</taxon>
    </lineage>
</organism>
<evidence type="ECO:0000313" key="3">
    <source>
        <dbReference type="Proteomes" id="UP001556196"/>
    </source>
</evidence>
<dbReference type="InterPro" id="IPR001387">
    <property type="entry name" value="Cro/C1-type_HTH"/>
</dbReference>
<dbReference type="PROSITE" id="PS50943">
    <property type="entry name" value="HTH_CROC1"/>
    <property type="match status" value="1"/>
</dbReference>
<dbReference type="EMBL" id="JBFOCI010000010">
    <property type="protein sequence ID" value="MEW9808720.1"/>
    <property type="molecule type" value="Genomic_DNA"/>
</dbReference>
<feature type="domain" description="HTH cro/C1-type" evidence="1">
    <location>
        <begin position="7"/>
        <end position="61"/>
    </location>
</feature>
<dbReference type="SMART" id="SM00530">
    <property type="entry name" value="HTH_XRE"/>
    <property type="match status" value="1"/>
</dbReference>
<sequence>MLTPEQIRGARAMLGLTQAELAKLAGLSTTGLNNIEKGSADPKASTLRAIQSALESAGIQFIAENGGGPGVRLAKR</sequence>
<dbReference type="InterPro" id="IPR010982">
    <property type="entry name" value="Lambda_DNA-bd_dom_sf"/>
</dbReference>
<evidence type="ECO:0000313" key="2">
    <source>
        <dbReference type="EMBL" id="MEW9808720.1"/>
    </source>
</evidence>
<comment type="caution">
    <text evidence="2">The sequence shown here is derived from an EMBL/GenBank/DDBJ whole genome shotgun (WGS) entry which is preliminary data.</text>
</comment>
<dbReference type="Pfam" id="PF01381">
    <property type="entry name" value="HTH_3"/>
    <property type="match status" value="1"/>
</dbReference>
<gene>
    <name evidence="2" type="ORF">ABUE31_22245</name>
</gene>
<dbReference type="CDD" id="cd00093">
    <property type="entry name" value="HTH_XRE"/>
    <property type="match status" value="1"/>
</dbReference>
<dbReference type="RefSeq" id="WP_367725963.1">
    <property type="nucleotide sequence ID" value="NZ_JBFOCH010000134.1"/>
</dbReference>
<dbReference type="Gene3D" id="1.10.260.40">
    <property type="entry name" value="lambda repressor-like DNA-binding domains"/>
    <property type="match status" value="1"/>
</dbReference>
<dbReference type="SUPFAM" id="SSF47413">
    <property type="entry name" value="lambda repressor-like DNA-binding domains"/>
    <property type="match status" value="1"/>
</dbReference>
<proteinExistence type="predicted"/>
<reference evidence="2 3" key="1">
    <citation type="submission" date="2024-06" db="EMBL/GenBank/DDBJ databases">
        <authorList>
            <person name="Tuo L."/>
        </authorList>
    </citation>
    <scope>NUCLEOTIDE SEQUENCE [LARGE SCALE GENOMIC DNA]</scope>
    <source>
        <strain evidence="2 3">ZMM04-5</strain>
    </source>
</reference>
<accession>A0ABV3R6N1</accession>
<keyword evidence="3" id="KW-1185">Reference proteome</keyword>
<dbReference type="Proteomes" id="UP001556196">
    <property type="component" value="Unassembled WGS sequence"/>
</dbReference>